<proteinExistence type="predicted"/>
<dbReference type="Proteomes" id="UP000325313">
    <property type="component" value="Unassembled WGS sequence"/>
</dbReference>
<evidence type="ECO:0000313" key="1">
    <source>
        <dbReference type="EMBL" id="KAA1085460.1"/>
    </source>
</evidence>
<dbReference type="EMBL" id="VDEP01000213">
    <property type="protein sequence ID" value="KAA1122960.1"/>
    <property type="molecule type" value="Genomic_DNA"/>
</dbReference>
<sequence>MDVDCSMEKAAWRGALNGGYDKLRGFDLESVYHYPFVGDRSAALGPGWPGQNRSARTPRLSVGCGLARKQDPPICETESTTERLSGGFCSSNMGGDLDG</sequence>
<accession>A0A5B0NBG8</accession>
<comment type="caution">
    <text evidence="1">The sequence shown here is derived from an EMBL/GenBank/DDBJ whole genome shotgun (WGS) entry which is preliminary data.</text>
</comment>
<organism evidence="1 3">
    <name type="scientific">Puccinia graminis f. sp. tritici</name>
    <dbReference type="NCBI Taxonomy" id="56615"/>
    <lineage>
        <taxon>Eukaryota</taxon>
        <taxon>Fungi</taxon>
        <taxon>Dikarya</taxon>
        <taxon>Basidiomycota</taxon>
        <taxon>Pucciniomycotina</taxon>
        <taxon>Pucciniomycetes</taxon>
        <taxon>Pucciniales</taxon>
        <taxon>Pucciniaceae</taxon>
        <taxon>Puccinia</taxon>
    </lineage>
</organism>
<gene>
    <name evidence="1" type="ORF">PGT21_007941</name>
    <name evidence="2" type="ORF">PGTUg99_008719</name>
</gene>
<protein>
    <submittedName>
        <fullName evidence="1">Uncharacterized protein</fullName>
    </submittedName>
</protein>
<dbReference type="Proteomes" id="UP000324748">
    <property type="component" value="Unassembled WGS sequence"/>
</dbReference>
<dbReference type="EMBL" id="VSWC01000106">
    <property type="protein sequence ID" value="KAA1085460.1"/>
    <property type="molecule type" value="Genomic_DNA"/>
</dbReference>
<evidence type="ECO:0000313" key="2">
    <source>
        <dbReference type="EMBL" id="KAA1122960.1"/>
    </source>
</evidence>
<name>A0A5B0NBG8_PUCGR</name>
<evidence type="ECO:0000313" key="4">
    <source>
        <dbReference type="Proteomes" id="UP000325313"/>
    </source>
</evidence>
<dbReference type="AlphaFoldDB" id="A0A5B0NBG8"/>
<keyword evidence="3" id="KW-1185">Reference proteome</keyword>
<evidence type="ECO:0000313" key="3">
    <source>
        <dbReference type="Proteomes" id="UP000324748"/>
    </source>
</evidence>
<reference evidence="3 4" key="1">
    <citation type="submission" date="2019-05" db="EMBL/GenBank/DDBJ databases">
        <title>Emergence of the Ug99 lineage of the wheat stem rust pathogen through somatic hybridization.</title>
        <authorList>
            <person name="Li F."/>
            <person name="Upadhyaya N.M."/>
            <person name="Sperschneider J."/>
            <person name="Matny O."/>
            <person name="Nguyen-Phuc H."/>
            <person name="Mago R."/>
            <person name="Raley C."/>
            <person name="Miller M.E."/>
            <person name="Silverstein K.A.T."/>
            <person name="Henningsen E."/>
            <person name="Hirsch C.D."/>
            <person name="Visser B."/>
            <person name="Pretorius Z.A."/>
            <person name="Steffenson B.J."/>
            <person name="Schwessinger B."/>
            <person name="Dodds P.N."/>
            <person name="Figueroa M."/>
        </authorList>
    </citation>
    <scope>NUCLEOTIDE SEQUENCE [LARGE SCALE GENOMIC DNA]</scope>
    <source>
        <strain evidence="1">21-0</strain>
        <strain evidence="2 4">Ug99</strain>
    </source>
</reference>